<reference evidence="2 3" key="1">
    <citation type="journal article" date="2016" name="Nat. Commun.">
        <title>Thousands of microbial genomes shed light on interconnected biogeochemical processes in an aquifer system.</title>
        <authorList>
            <person name="Anantharaman K."/>
            <person name="Brown C.T."/>
            <person name="Hug L.A."/>
            <person name="Sharon I."/>
            <person name="Castelle C.J."/>
            <person name="Probst A.J."/>
            <person name="Thomas B.C."/>
            <person name="Singh A."/>
            <person name="Wilkins M.J."/>
            <person name="Karaoz U."/>
            <person name="Brodie E.L."/>
            <person name="Williams K.H."/>
            <person name="Hubbard S.S."/>
            <person name="Banfield J.F."/>
        </authorList>
    </citation>
    <scope>NUCLEOTIDE SEQUENCE [LARGE SCALE GENOMIC DNA]</scope>
</reference>
<evidence type="ECO:0000313" key="3">
    <source>
        <dbReference type="Proteomes" id="UP000176914"/>
    </source>
</evidence>
<feature type="transmembrane region" description="Helical" evidence="1">
    <location>
        <begin position="245"/>
        <end position="264"/>
    </location>
</feature>
<feature type="transmembrane region" description="Helical" evidence="1">
    <location>
        <begin position="364"/>
        <end position="382"/>
    </location>
</feature>
<organism evidence="2 3">
    <name type="scientific">Candidatus Kaiserbacteria bacterium RIFCSPHIGHO2_02_FULL_55_25</name>
    <dbReference type="NCBI Taxonomy" id="1798498"/>
    <lineage>
        <taxon>Bacteria</taxon>
        <taxon>Candidatus Kaiseribacteriota</taxon>
    </lineage>
</organism>
<dbReference type="EMBL" id="MFLL01000001">
    <property type="protein sequence ID" value="OGG70770.1"/>
    <property type="molecule type" value="Genomic_DNA"/>
</dbReference>
<keyword evidence="1" id="KW-1133">Transmembrane helix</keyword>
<gene>
    <name evidence="2" type="ORF">A3C20_04590</name>
</gene>
<keyword evidence="1" id="KW-0812">Transmembrane</keyword>
<sequence length="385" mass="42437">MPLPRARALHRVLLRVTLSAAQVYAWVFIFQFFYVRYGSIAEGIASVVLTYALTQVVTILLTPWTARLLRHGFRRLMVYAVLFLASAFTVLSASFAGYIGGFGWGVGLFAVLMGAYRAFYWVPYEVALVEQAREIMPSRTRYAAEILVAFMPAVAGLLLTYGPVSPIVLLSVAAVLSVVTILPLSGMRDVHEGFIWNYRQTFHELFSHSRRRMTLEAVMHGIEGAALILLWPLVVFILLNWSYPMLGIVLSVTYLLGLFIRSLFHSPLSRASSSTLALLAASAWIMRLTVGGAVGVILVDTYFYIGSRPQRRGIDVGTYEQSADNTTFVDEHTALKEMGIALGRLLVCLLVVMLIAVASVPLTFMIAFLCAAAAAAYSIYLGRAL</sequence>
<keyword evidence="1" id="KW-0472">Membrane</keyword>
<evidence type="ECO:0008006" key="4">
    <source>
        <dbReference type="Google" id="ProtNLM"/>
    </source>
</evidence>
<proteinExistence type="predicted"/>
<feature type="transmembrane region" description="Helical" evidence="1">
    <location>
        <begin position="12"/>
        <end position="34"/>
    </location>
</feature>
<feature type="transmembrane region" description="Helical" evidence="1">
    <location>
        <begin position="76"/>
        <end position="96"/>
    </location>
</feature>
<feature type="transmembrane region" description="Helical" evidence="1">
    <location>
        <begin position="40"/>
        <end position="64"/>
    </location>
</feature>
<protein>
    <recommendedName>
        <fullName evidence="4">Major facilitator superfamily (MFS) profile domain-containing protein</fullName>
    </recommendedName>
</protein>
<evidence type="ECO:0000313" key="2">
    <source>
        <dbReference type="EMBL" id="OGG70770.1"/>
    </source>
</evidence>
<dbReference type="AlphaFoldDB" id="A0A1F6EB12"/>
<name>A0A1F6EB12_9BACT</name>
<dbReference type="Proteomes" id="UP000176914">
    <property type="component" value="Unassembled WGS sequence"/>
</dbReference>
<evidence type="ECO:0000256" key="1">
    <source>
        <dbReference type="SAM" id="Phobius"/>
    </source>
</evidence>
<comment type="caution">
    <text evidence="2">The sequence shown here is derived from an EMBL/GenBank/DDBJ whole genome shotgun (WGS) entry which is preliminary data.</text>
</comment>
<accession>A0A1F6EB12</accession>
<feature type="transmembrane region" description="Helical" evidence="1">
    <location>
        <begin position="276"/>
        <end position="299"/>
    </location>
</feature>
<feature type="transmembrane region" description="Helical" evidence="1">
    <location>
        <begin position="217"/>
        <end position="239"/>
    </location>
</feature>
<feature type="transmembrane region" description="Helical" evidence="1">
    <location>
        <begin position="142"/>
        <end position="161"/>
    </location>
</feature>
<feature type="transmembrane region" description="Helical" evidence="1">
    <location>
        <begin position="338"/>
        <end position="357"/>
    </location>
</feature>
<feature type="transmembrane region" description="Helical" evidence="1">
    <location>
        <begin position="102"/>
        <end position="122"/>
    </location>
</feature>